<accession>A0AAV2VTV4</accession>
<dbReference type="PANTHER" id="PTHR30006">
    <property type="entry name" value="THIAMINE-BINDING PERIPLASMIC PROTEIN-RELATED"/>
    <property type="match status" value="1"/>
</dbReference>
<reference evidence="3 4" key="1">
    <citation type="journal article" date="2013" name="ISME J.">
        <title>Comparative genomics of pathogenic lineages of Vibrio nigripulchritudo identifies virulence-associated traits.</title>
        <authorList>
            <person name="Goudenege D."/>
            <person name="Labreuche Y."/>
            <person name="Krin E."/>
            <person name="Ansquer D."/>
            <person name="Mangenot S."/>
            <person name="Calteau A."/>
            <person name="Medigue C."/>
            <person name="Mazel D."/>
            <person name="Polz M.F."/>
            <person name="Le Roux F."/>
        </authorList>
    </citation>
    <scope>NUCLEOTIDE SEQUENCE [LARGE SCALE GENOMIC DNA]</scope>
    <source>
        <strain evidence="3 4">SOn1</strain>
    </source>
</reference>
<dbReference type="Pfam" id="PF13343">
    <property type="entry name" value="SBP_bac_6"/>
    <property type="match status" value="1"/>
</dbReference>
<keyword evidence="1 2" id="KW-0732">Signal</keyword>
<dbReference type="EMBL" id="CAOF01000128">
    <property type="protein sequence ID" value="CCO47823.1"/>
    <property type="molecule type" value="Genomic_DNA"/>
</dbReference>
<name>A0AAV2VTV4_9VIBR</name>
<comment type="caution">
    <text evidence="3">The sequence shown here is derived from an EMBL/GenBank/DDBJ whole genome shotgun (WGS) entry which is preliminary data.</text>
</comment>
<dbReference type="Gene3D" id="3.40.190.10">
    <property type="entry name" value="Periplasmic binding protein-like II"/>
    <property type="match status" value="2"/>
</dbReference>
<sequence length="405" mass="45908">MKWIVLALLVHLGTLFSSPSVAQNPEPSPQNIVVLTSFPESFYSPIEQAFAAQYPKHPIRFINKKTPALMAHLVQQRSPQPDLIWLSSSDAMAQLEQQGFIQQSHTFAWSQFGFFWNTDRLAALDLPEPDSWETLTTPLFENQVAMSAPSRSGTNHLVIELVLQQYGWDEGWRLLLKLGGNLSTITARSFGVREGIIKQRFTVAPVVDFFYRSALANQAPVGFHPFPDTPLIPAQIGLTKQEKPSSRNVFVEFLLSENGQSLLSLPSVNRIPNQTGLEMAAKSRTTAFNSQLSASRYHTVNALFDQWITHRLDDLHRFWRLWYQVHQHPLSSVQQKQLAQILVDIGQIPVEEDVAADPTLNEKLSTTNRYEDFYQRITGLWQDQMNKQMAKGITTLEQILAEVSP</sequence>
<evidence type="ECO:0000313" key="3">
    <source>
        <dbReference type="EMBL" id="CCO47823.1"/>
    </source>
</evidence>
<dbReference type="AlphaFoldDB" id="A0AAV2VTV4"/>
<dbReference type="RefSeq" id="WP_022612498.1">
    <property type="nucleotide sequence ID" value="NZ_LK391965.1"/>
</dbReference>
<feature type="chain" id="PRO_5043763599" evidence="2">
    <location>
        <begin position="23"/>
        <end position="405"/>
    </location>
</feature>
<proteinExistence type="predicted"/>
<evidence type="ECO:0000256" key="1">
    <source>
        <dbReference type="ARBA" id="ARBA00022729"/>
    </source>
</evidence>
<organism evidence="3 4">
    <name type="scientific">Vibrio nigripulchritudo SOn1</name>
    <dbReference type="NCBI Taxonomy" id="1238450"/>
    <lineage>
        <taxon>Bacteria</taxon>
        <taxon>Pseudomonadati</taxon>
        <taxon>Pseudomonadota</taxon>
        <taxon>Gammaproteobacteria</taxon>
        <taxon>Vibrionales</taxon>
        <taxon>Vibrionaceae</taxon>
        <taxon>Vibrio</taxon>
    </lineage>
</organism>
<gene>
    <name evidence="3" type="ORF">VIBNISOn1_370011</name>
</gene>
<evidence type="ECO:0000313" key="4">
    <source>
        <dbReference type="Proteomes" id="UP000018211"/>
    </source>
</evidence>
<protein>
    <submittedName>
        <fullName evidence="3">ABC-type Fe3+ transport system,periplasmic component</fullName>
    </submittedName>
</protein>
<evidence type="ECO:0000256" key="2">
    <source>
        <dbReference type="SAM" id="SignalP"/>
    </source>
</evidence>
<dbReference type="SUPFAM" id="SSF53850">
    <property type="entry name" value="Periplasmic binding protein-like II"/>
    <property type="match status" value="1"/>
</dbReference>
<feature type="signal peptide" evidence="2">
    <location>
        <begin position="1"/>
        <end position="22"/>
    </location>
</feature>
<dbReference type="PANTHER" id="PTHR30006:SF25">
    <property type="entry name" value="PHOSPHOGLYCERATE TRANSPORT REGULATORY PROTEIN PGTC"/>
    <property type="match status" value="1"/>
</dbReference>
<dbReference type="Proteomes" id="UP000018211">
    <property type="component" value="Unassembled WGS sequence"/>
</dbReference>
<dbReference type="GO" id="GO:0030288">
    <property type="term" value="C:outer membrane-bounded periplasmic space"/>
    <property type="evidence" value="ECO:0007669"/>
    <property type="project" value="TreeGrafter"/>
</dbReference>